<dbReference type="InterPro" id="IPR017927">
    <property type="entry name" value="FAD-bd_FR_type"/>
</dbReference>
<dbReference type="PIRSF" id="PIRSF006816">
    <property type="entry name" value="Cyc3_hyd_g"/>
    <property type="match status" value="1"/>
</dbReference>
<dbReference type="Pfam" id="PF00175">
    <property type="entry name" value="NAD_binding_1"/>
    <property type="match status" value="1"/>
</dbReference>
<dbReference type="PRINTS" id="PR00406">
    <property type="entry name" value="CYTB5RDTASE"/>
</dbReference>
<dbReference type="InterPro" id="IPR001433">
    <property type="entry name" value="OxRdtase_FAD/NAD-bd"/>
</dbReference>
<evidence type="ECO:0000259" key="2">
    <source>
        <dbReference type="PROSITE" id="PS51384"/>
    </source>
</evidence>
<dbReference type="InterPro" id="IPR039261">
    <property type="entry name" value="FNR_nucleotide-bd"/>
</dbReference>
<dbReference type="Gene3D" id="2.40.30.10">
    <property type="entry name" value="Translation factors"/>
    <property type="match status" value="1"/>
</dbReference>
<proteinExistence type="predicted"/>
<feature type="binding site" evidence="1">
    <location>
        <position position="266"/>
    </location>
    <ligand>
        <name>[2Fe-2S] cluster</name>
        <dbReference type="ChEBI" id="CHEBI:190135"/>
    </ligand>
</feature>
<dbReference type="InterPro" id="IPR012165">
    <property type="entry name" value="Cyt_c3_hydrogenase_gsu"/>
</dbReference>
<evidence type="ECO:0000256" key="1">
    <source>
        <dbReference type="PIRSR" id="PIRSR006816-2"/>
    </source>
</evidence>
<dbReference type="InterPro" id="IPR019480">
    <property type="entry name" value="Dihydroorotate_DH_Fe-S-bd"/>
</dbReference>
<feature type="domain" description="FAD-binding FR-type" evidence="2">
    <location>
        <begin position="15"/>
        <end position="112"/>
    </location>
</feature>
<dbReference type="GO" id="GO:0006221">
    <property type="term" value="P:pyrimidine nucleotide biosynthetic process"/>
    <property type="evidence" value="ECO:0007669"/>
    <property type="project" value="InterPro"/>
</dbReference>
<organism evidence="3">
    <name type="scientific">Thermomicrobium roseum</name>
    <dbReference type="NCBI Taxonomy" id="500"/>
    <lineage>
        <taxon>Bacteria</taxon>
        <taxon>Pseudomonadati</taxon>
        <taxon>Thermomicrobiota</taxon>
        <taxon>Thermomicrobia</taxon>
        <taxon>Thermomicrobiales</taxon>
        <taxon>Thermomicrobiaceae</taxon>
        <taxon>Thermomicrobium</taxon>
    </lineage>
</organism>
<feature type="binding site" evidence="1">
    <location>
        <position position="258"/>
    </location>
    <ligand>
        <name>[2Fe-2S] cluster</name>
        <dbReference type="ChEBI" id="CHEBI:190135"/>
    </ligand>
</feature>
<dbReference type="Gene3D" id="3.40.50.80">
    <property type="entry name" value="Nucleotide-binding domain of ferredoxin-NADP reductase (FNR) module"/>
    <property type="match status" value="1"/>
</dbReference>
<dbReference type="InterPro" id="IPR017938">
    <property type="entry name" value="Riboflavin_synthase-like_b-brl"/>
</dbReference>
<accession>A0A7C5VU27</accession>
<dbReference type="GO" id="GO:0016491">
    <property type="term" value="F:oxidoreductase activity"/>
    <property type="evidence" value="ECO:0007669"/>
    <property type="project" value="InterPro"/>
</dbReference>
<dbReference type="GO" id="GO:0046872">
    <property type="term" value="F:metal ion binding"/>
    <property type="evidence" value="ECO:0007669"/>
    <property type="project" value="UniProtKB-KW"/>
</dbReference>
<dbReference type="PANTHER" id="PTHR43513">
    <property type="entry name" value="DIHYDROOROTATE DEHYDROGENASE B (NAD(+)), ELECTRON TRANSFER SUBUNIT"/>
    <property type="match status" value="1"/>
</dbReference>
<dbReference type="GO" id="GO:0050660">
    <property type="term" value="F:flavin adenine dinucleotide binding"/>
    <property type="evidence" value="ECO:0007669"/>
    <property type="project" value="InterPro"/>
</dbReference>
<dbReference type="CDD" id="cd06221">
    <property type="entry name" value="sulfite_reductase_like"/>
    <property type="match status" value="1"/>
</dbReference>
<dbReference type="GO" id="GO:0051537">
    <property type="term" value="F:2 iron, 2 sulfur cluster binding"/>
    <property type="evidence" value="ECO:0007669"/>
    <property type="project" value="UniProtKB-KW"/>
</dbReference>
<dbReference type="AlphaFoldDB" id="A0A7C5VU27"/>
<feature type="binding site" evidence="1">
    <location>
        <position position="250"/>
    </location>
    <ligand>
        <name>[2Fe-2S] cluster</name>
        <dbReference type="ChEBI" id="CHEBI:190135"/>
    </ligand>
</feature>
<keyword evidence="1" id="KW-0411">Iron-sulfur</keyword>
<dbReference type="PROSITE" id="PS51384">
    <property type="entry name" value="FAD_FR"/>
    <property type="match status" value="1"/>
</dbReference>
<keyword evidence="1" id="KW-0408">Iron</keyword>
<reference evidence="3" key="1">
    <citation type="journal article" date="2020" name="mSystems">
        <title>Genome- and Community-Level Interaction Insights into Carbon Utilization and Element Cycling Functions of Hydrothermarchaeota in Hydrothermal Sediment.</title>
        <authorList>
            <person name="Zhou Z."/>
            <person name="Liu Y."/>
            <person name="Xu W."/>
            <person name="Pan J."/>
            <person name="Luo Z.H."/>
            <person name="Li M."/>
        </authorList>
    </citation>
    <scope>NUCLEOTIDE SEQUENCE [LARGE SCALE GENOMIC DNA]</scope>
    <source>
        <strain evidence="3">SpSt-1065</strain>
    </source>
</reference>
<gene>
    <name evidence="3" type="ORF">ENM21_01895</name>
</gene>
<keyword evidence="1" id="KW-0001">2Fe-2S</keyword>
<dbReference type="PANTHER" id="PTHR43513:SF1">
    <property type="entry name" value="ANAEROBIC SULFITE REDUCTASE SUBUNIT B"/>
    <property type="match status" value="1"/>
</dbReference>
<comment type="cofactor">
    <cofactor evidence="1">
        <name>[2Fe-2S] cluster</name>
        <dbReference type="ChEBI" id="CHEBI:190135"/>
    </cofactor>
    <text evidence="1">Binds 1 [2Fe-2S] cluster per subunit.</text>
</comment>
<dbReference type="SUPFAM" id="SSF52343">
    <property type="entry name" value="Ferredoxin reductase-like, C-terminal NADP-linked domain"/>
    <property type="match status" value="1"/>
</dbReference>
<name>A0A7C5VU27_THERO</name>
<comment type="caution">
    <text evidence="3">The sequence shown here is derived from an EMBL/GenBank/DDBJ whole genome shotgun (WGS) entry which is preliminary data.</text>
</comment>
<dbReference type="SUPFAM" id="SSF63380">
    <property type="entry name" value="Riboflavin synthase domain-like"/>
    <property type="match status" value="1"/>
</dbReference>
<protein>
    <submittedName>
        <fullName evidence="3">Ni/Fe hydrogenase subunit gamma</fullName>
    </submittedName>
</protein>
<dbReference type="Pfam" id="PF10418">
    <property type="entry name" value="DHODB_Fe-S_bind"/>
    <property type="match status" value="1"/>
</dbReference>
<dbReference type="InterPro" id="IPR050353">
    <property type="entry name" value="PyrK_electron_transfer"/>
</dbReference>
<sequence>MVKAAITTPAATNPFIPFPFVVMSRRRETRDTVTLRLRPLRNVRLLAQPGQFMMLSVIGVGEVPISVSGLPRRPGELEHTIRAVGSVTRHLVALRPGDYIGVRGPFGTSWPLQLAHGQDVLLIAGGLGFAPLRSALLSILRERWRYRQVIALYGARSPTDLLYRRDLSRWQQRPDLILRMTVDHPDQYWRGQVGVVPNLIRQVAAFFEPANTIAMICGPEIMMRFTIRELQKHGVPDEHIFLSLERNMQCAIGLCGHCQLGPFFLCKDGPVLPYSRLAPFSEIREF</sequence>
<keyword evidence="1" id="KW-0479">Metal-binding</keyword>
<evidence type="ECO:0000313" key="3">
    <source>
        <dbReference type="EMBL" id="HHM95954.1"/>
    </source>
</evidence>
<feature type="binding site" evidence="1">
    <location>
        <position position="255"/>
    </location>
    <ligand>
        <name>[2Fe-2S] cluster</name>
        <dbReference type="ChEBI" id="CHEBI:190135"/>
    </ligand>
</feature>
<dbReference type="EMBL" id="DRWX01000095">
    <property type="protein sequence ID" value="HHM95954.1"/>
    <property type="molecule type" value="Genomic_DNA"/>
</dbReference>